<dbReference type="EMBL" id="JAPFFF010000028">
    <property type="protein sequence ID" value="KAK8847106.1"/>
    <property type="molecule type" value="Genomic_DNA"/>
</dbReference>
<feature type="domain" description="AAA-ATPase-like" evidence="2">
    <location>
        <begin position="5"/>
        <end position="230"/>
    </location>
</feature>
<dbReference type="InterPro" id="IPR018631">
    <property type="entry name" value="AAA-ATPase-like_dom"/>
</dbReference>
<dbReference type="Pfam" id="PF09820">
    <property type="entry name" value="AAA-ATPase_like"/>
    <property type="match status" value="1"/>
</dbReference>
<feature type="compositionally biased region" description="Acidic residues" evidence="1">
    <location>
        <begin position="558"/>
        <end position="571"/>
    </location>
</feature>
<evidence type="ECO:0000259" key="2">
    <source>
        <dbReference type="Pfam" id="PF09820"/>
    </source>
</evidence>
<reference evidence="3 4" key="1">
    <citation type="submission" date="2024-04" db="EMBL/GenBank/DDBJ databases">
        <title>Tritrichomonas musculus Genome.</title>
        <authorList>
            <person name="Alves-Ferreira E."/>
            <person name="Grigg M."/>
            <person name="Lorenzi H."/>
            <person name="Galac M."/>
        </authorList>
    </citation>
    <scope>NUCLEOTIDE SEQUENCE [LARGE SCALE GENOMIC DNA]</scope>
    <source>
        <strain evidence="3 4">EAF2021</strain>
    </source>
</reference>
<name>A0ABR2HH47_9EUKA</name>
<dbReference type="SUPFAM" id="SSF54160">
    <property type="entry name" value="Chromo domain-like"/>
    <property type="match status" value="1"/>
</dbReference>
<evidence type="ECO:0000256" key="1">
    <source>
        <dbReference type="SAM" id="MobiDB-lite"/>
    </source>
</evidence>
<dbReference type="InterPro" id="IPR016197">
    <property type="entry name" value="Chromo-like_dom_sf"/>
</dbReference>
<evidence type="ECO:0000313" key="4">
    <source>
        <dbReference type="Proteomes" id="UP001470230"/>
    </source>
</evidence>
<sequence>MIYLPLGQADFRQIRENHDMYYIDKSYFIKEWWESSYDKVTLILRPRNFCKSINMSMIDYFFSNRYCHSQYLFRDLSIFQENQIISHQGQYPVISLNFGDLKPGDSESIKNQIKMKIWQIYLNFKNDLISSEKLDKTEKNFIYSISNQIDDDFAIHSIQYLCGFLNKIYNEKQAIVLLDEYDSIITKKSDIFDNNDDWNNTKVFFINFIISTFKENKFMMRGLITGILNIPLLFNFSCFNNITIYDMTSEKYSNYFGFTKDEIIEIAHEYDCKLNIDDVEEWYGGYKFGDIEIFNAYSITNFFNKKCDFSLYWVETSSNDFIKQILKNSSSDFYSDMILLIQRKSIEKELNKNLLFNFNSNEELNWILLLSSGYLAVEEKSASTNFAKNIFVLKMPNKEISEFFSQFVIELFEGQNCYFKVFSDSFFRDDLNKMENILNSFVNDNFSLFNQFQNHPEIIYYAFMLGFTAYMKSSFNISLYSTNKDDYFSFFIKSNQNENDENKFIFSFKKRDSDSHTLVDIVTDKIKKILVFFEDLKCTVTSNQNKVASSNQKFQNEEHEEEEEEAKEEENNERIESIPAFDFHRSHHNFHINQKVYVIDKNGYDIYEAVIKRIKGKAIYIHYPDFPNDDEIISGRNRKIRILEKTKKNNEIFEKQEEERNKISDINKL</sequence>
<dbReference type="Proteomes" id="UP001470230">
    <property type="component" value="Unassembled WGS sequence"/>
</dbReference>
<accession>A0ABR2HH47</accession>
<comment type="caution">
    <text evidence="3">The sequence shown here is derived from an EMBL/GenBank/DDBJ whole genome shotgun (WGS) entry which is preliminary data.</text>
</comment>
<dbReference type="PANTHER" id="PTHR34825">
    <property type="entry name" value="CONSERVED PROTEIN, WITH A WEAK D-GALACTARATE DEHYDRATASE/ALTRONATE HYDROLASE DOMAIN"/>
    <property type="match status" value="1"/>
</dbReference>
<keyword evidence="4" id="KW-1185">Reference proteome</keyword>
<dbReference type="Gene3D" id="2.30.30.140">
    <property type="match status" value="1"/>
</dbReference>
<protein>
    <recommendedName>
        <fullName evidence="2">AAA-ATPase-like domain-containing protein</fullName>
    </recommendedName>
</protein>
<proteinExistence type="predicted"/>
<organism evidence="3 4">
    <name type="scientific">Tritrichomonas musculus</name>
    <dbReference type="NCBI Taxonomy" id="1915356"/>
    <lineage>
        <taxon>Eukaryota</taxon>
        <taxon>Metamonada</taxon>
        <taxon>Parabasalia</taxon>
        <taxon>Tritrichomonadida</taxon>
        <taxon>Tritrichomonadidae</taxon>
        <taxon>Tritrichomonas</taxon>
    </lineage>
</organism>
<gene>
    <name evidence="3" type="ORF">M9Y10_019686</name>
</gene>
<evidence type="ECO:0000313" key="3">
    <source>
        <dbReference type="EMBL" id="KAK8847106.1"/>
    </source>
</evidence>
<dbReference type="PANTHER" id="PTHR34825:SF1">
    <property type="entry name" value="AAA-ATPASE-LIKE DOMAIN-CONTAINING PROTEIN"/>
    <property type="match status" value="1"/>
</dbReference>
<feature type="region of interest" description="Disordered" evidence="1">
    <location>
        <begin position="549"/>
        <end position="572"/>
    </location>
</feature>